<evidence type="ECO:0000256" key="7">
    <source>
        <dbReference type="SAM" id="Phobius"/>
    </source>
</evidence>
<sequence length="264" mass="28024">MLLALVILLAWALLACVAPWLPLQPDHIVLQAILDTPGQAYWLGADDLGRSVLERLLVGARTSFWVAAGVISVSFIVGTVLGATAAYLGGWWDRLLVMLLDIFMAFPGILLAIALAGVLGPGIGNLVIALSLVGWVGFARLSRAQVLSVKNREHVQAAIALGSRTPRIVIRHLLPLIAAPLVIEATFGVAAVVVAESGLSFLGLGVQPPEASWGSMIRDGVRYLLVAPHLVIAPGMALFLVVMSVNLLGDYLRDQLDVRTPRGI</sequence>
<keyword evidence="6 7" id="KW-0472">Membrane</keyword>
<name>A0A3B0Z631_9ZZZZ</name>
<evidence type="ECO:0000256" key="4">
    <source>
        <dbReference type="ARBA" id="ARBA00022692"/>
    </source>
</evidence>
<gene>
    <name evidence="9" type="ORF">MNBD_GAMMA13-686</name>
</gene>
<evidence type="ECO:0000256" key="6">
    <source>
        <dbReference type="ARBA" id="ARBA00023136"/>
    </source>
</evidence>
<feature type="domain" description="ABC transmembrane type-1" evidence="8">
    <location>
        <begin position="60"/>
        <end position="249"/>
    </location>
</feature>
<dbReference type="InterPro" id="IPR000515">
    <property type="entry name" value="MetI-like"/>
</dbReference>
<dbReference type="CDD" id="cd06261">
    <property type="entry name" value="TM_PBP2"/>
    <property type="match status" value="1"/>
</dbReference>
<evidence type="ECO:0000256" key="5">
    <source>
        <dbReference type="ARBA" id="ARBA00022989"/>
    </source>
</evidence>
<evidence type="ECO:0000259" key="8">
    <source>
        <dbReference type="PROSITE" id="PS50928"/>
    </source>
</evidence>
<dbReference type="GO" id="GO:0005886">
    <property type="term" value="C:plasma membrane"/>
    <property type="evidence" value="ECO:0007669"/>
    <property type="project" value="UniProtKB-SubCell"/>
</dbReference>
<feature type="transmembrane region" description="Helical" evidence="7">
    <location>
        <begin position="64"/>
        <end position="88"/>
    </location>
</feature>
<keyword evidence="4 7" id="KW-0812">Transmembrane</keyword>
<keyword evidence="3" id="KW-1003">Cell membrane</keyword>
<feature type="transmembrane region" description="Helical" evidence="7">
    <location>
        <begin position="95"/>
        <end position="116"/>
    </location>
</feature>
<evidence type="ECO:0000256" key="2">
    <source>
        <dbReference type="ARBA" id="ARBA00022448"/>
    </source>
</evidence>
<dbReference type="GO" id="GO:0055085">
    <property type="term" value="P:transmembrane transport"/>
    <property type="evidence" value="ECO:0007669"/>
    <property type="project" value="InterPro"/>
</dbReference>
<organism evidence="9">
    <name type="scientific">hydrothermal vent metagenome</name>
    <dbReference type="NCBI Taxonomy" id="652676"/>
    <lineage>
        <taxon>unclassified sequences</taxon>
        <taxon>metagenomes</taxon>
        <taxon>ecological metagenomes</taxon>
    </lineage>
</organism>
<dbReference type="InterPro" id="IPR050366">
    <property type="entry name" value="BP-dependent_transpt_permease"/>
</dbReference>
<dbReference type="PANTHER" id="PTHR43386:SF1">
    <property type="entry name" value="D,D-DIPEPTIDE TRANSPORT SYSTEM PERMEASE PROTEIN DDPC-RELATED"/>
    <property type="match status" value="1"/>
</dbReference>
<dbReference type="Gene3D" id="1.10.3720.10">
    <property type="entry name" value="MetI-like"/>
    <property type="match status" value="1"/>
</dbReference>
<keyword evidence="5 7" id="KW-1133">Transmembrane helix</keyword>
<feature type="transmembrane region" description="Helical" evidence="7">
    <location>
        <begin position="223"/>
        <end position="249"/>
    </location>
</feature>
<dbReference type="SUPFAM" id="SSF161098">
    <property type="entry name" value="MetI-like"/>
    <property type="match status" value="1"/>
</dbReference>
<protein>
    <submittedName>
        <fullName evidence="9">Oligopeptide transport system permease protein OppC (TC 3.A.1.5.1)</fullName>
    </submittedName>
</protein>
<comment type="subcellular location">
    <subcellularLocation>
        <location evidence="1">Cell membrane</location>
        <topology evidence="1">Multi-pass membrane protein</topology>
    </subcellularLocation>
</comment>
<accession>A0A3B0Z631</accession>
<keyword evidence="2" id="KW-0813">Transport</keyword>
<dbReference type="InterPro" id="IPR035906">
    <property type="entry name" value="MetI-like_sf"/>
</dbReference>
<evidence type="ECO:0000313" key="9">
    <source>
        <dbReference type="EMBL" id="VAW81709.1"/>
    </source>
</evidence>
<feature type="transmembrane region" description="Helical" evidence="7">
    <location>
        <begin position="122"/>
        <end position="142"/>
    </location>
</feature>
<dbReference type="AlphaFoldDB" id="A0A3B0Z631"/>
<reference evidence="9" key="1">
    <citation type="submission" date="2018-06" db="EMBL/GenBank/DDBJ databases">
        <authorList>
            <person name="Zhirakovskaya E."/>
        </authorList>
    </citation>
    <scope>NUCLEOTIDE SEQUENCE</scope>
</reference>
<dbReference type="EMBL" id="UOFK01000274">
    <property type="protein sequence ID" value="VAW81709.1"/>
    <property type="molecule type" value="Genomic_DNA"/>
</dbReference>
<dbReference type="Pfam" id="PF00528">
    <property type="entry name" value="BPD_transp_1"/>
    <property type="match status" value="1"/>
</dbReference>
<evidence type="ECO:0000256" key="3">
    <source>
        <dbReference type="ARBA" id="ARBA00022475"/>
    </source>
</evidence>
<dbReference type="PROSITE" id="PS50928">
    <property type="entry name" value="ABC_TM1"/>
    <property type="match status" value="1"/>
</dbReference>
<proteinExistence type="predicted"/>
<evidence type="ECO:0000256" key="1">
    <source>
        <dbReference type="ARBA" id="ARBA00004651"/>
    </source>
</evidence>
<dbReference type="PANTHER" id="PTHR43386">
    <property type="entry name" value="OLIGOPEPTIDE TRANSPORT SYSTEM PERMEASE PROTEIN APPC"/>
    <property type="match status" value="1"/>
</dbReference>
<feature type="transmembrane region" description="Helical" evidence="7">
    <location>
        <begin position="173"/>
        <end position="195"/>
    </location>
</feature>